<dbReference type="EMBL" id="UYWW01007312">
    <property type="protein sequence ID" value="VDM15194.1"/>
    <property type="molecule type" value="Genomic_DNA"/>
</dbReference>
<gene>
    <name evidence="1" type="ORF">WBA_LOCUS8580</name>
</gene>
<evidence type="ECO:0000313" key="2">
    <source>
        <dbReference type="Proteomes" id="UP000270924"/>
    </source>
</evidence>
<name>A0A3P7EFE1_WUCBA</name>
<evidence type="ECO:0000313" key="1">
    <source>
        <dbReference type="EMBL" id="VDM15194.1"/>
    </source>
</evidence>
<dbReference type="AlphaFoldDB" id="A0A3P7EFE1"/>
<protein>
    <submittedName>
        <fullName evidence="1">Uncharacterized protein</fullName>
    </submittedName>
</protein>
<dbReference type="OrthoDB" id="63113at2759"/>
<dbReference type="Proteomes" id="UP000270924">
    <property type="component" value="Unassembled WGS sequence"/>
</dbReference>
<reference evidence="1 2" key="1">
    <citation type="submission" date="2018-11" db="EMBL/GenBank/DDBJ databases">
        <authorList>
            <consortium name="Pathogen Informatics"/>
        </authorList>
    </citation>
    <scope>NUCLEOTIDE SEQUENCE [LARGE SCALE GENOMIC DNA]</scope>
</reference>
<accession>A0A3P7EFE1</accession>
<sequence>MVLIHASFYKNETITALPEVNVEVMTKVDDQPHVATAEITSNPRISSKRHVLFHDVENDDN</sequence>
<keyword evidence="2" id="KW-1185">Reference proteome</keyword>
<dbReference type="InParanoid" id="A0A3P7EFE1"/>
<organism evidence="1 2">
    <name type="scientific">Wuchereria bancrofti</name>
    <dbReference type="NCBI Taxonomy" id="6293"/>
    <lineage>
        <taxon>Eukaryota</taxon>
        <taxon>Metazoa</taxon>
        <taxon>Ecdysozoa</taxon>
        <taxon>Nematoda</taxon>
        <taxon>Chromadorea</taxon>
        <taxon>Rhabditida</taxon>
        <taxon>Spirurina</taxon>
        <taxon>Spiruromorpha</taxon>
        <taxon>Filarioidea</taxon>
        <taxon>Onchocercidae</taxon>
        <taxon>Wuchereria</taxon>
    </lineage>
</organism>
<proteinExistence type="predicted"/>